<accession>A0A8X6IHI1</accession>
<proteinExistence type="predicted"/>
<reference evidence="1" key="1">
    <citation type="submission" date="2020-08" db="EMBL/GenBank/DDBJ databases">
        <title>Multicomponent nature underlies the extraordinary mechanical properties of spider dragline silk.</title>
        <authorList>
            <person name="Kono N."/>
            <person name="Nakamura H."/>
            <person name="Mori M."/>
            <person name="Yoshida Y."/>
            <person name="Ohtoshi R."/>
            <person name="Malay A.D."/>
            <person name="Moran D.A.P."/>
            <person name="Tomita M."/>
            <person name="Numata K."/>
            <person name="Arakawa K."/>
        </authorList>
    </citation>
    <scope>NUCLEOTIDE SEQUENCE</scope>
</reference>
<sequence length="111" mass="13636">MHTPYEIRNDIVKVHKFHDERERMSEKISRKWEETYGKKYKRMHREYDRSACRKKKIVPVYELKIKEIPVESITVCMHDDSSSDLQTYENNPKNQLIHSYEMELPTSRHYF</sequence>
<dbReference type="OrthoDB" id="10430175at2759"/>
<feature type="non-terminal residue" evidence="1">
    <location>
        <position position="1"/>
    </location>
</feature>
<dbReference type="AlphaFoldDB" id="A0A8X6IHI1"/>
<comment type="caution">
    <text evidence="1">The sequence shown here is derived from an EMBL/GenBank/DDBJ whole genome shotgun (WGS) entry which is preliminary data.</text>
</comment>
<organism evidence="1 2">
    <name type="scientific">Nephila pilipes</name>
    <name type="common">Giant wood spider</name>
    <name type="synonym">Nephila maculata</name>
    <dbReference type="NCBI Taxonomy" id="299642"/>
    <lineage>
        <taxon>Eukaryota</taxon>
        <taxon>Metazoa</taxon>
        <taxon>Ecdysozoa</taxon>
        <taxon>Arthropoda</taxon>
        <taxon>Chelicerata</taxon>
        <taxon>Arachnida</taxon>
        <taxon>Araneae</taxon>
        <taxon>Araneomorphae</taxon>
        <taxon>Entelegynae</taxon>
        <taxon>Araneoidea</taxon>
        <taxon>Nephilidae</taxon>
        <taxon>Nephila</taxon>
    </lineage>
</organism>
<name>A0A8X6IHI1_NEPPI</name>
<protein>
    <submittedName>
        <fullName evidence="1">Uncharacterized protein</fullName>
    </submittedName>
</protein>
<evidence type="ECO:0000313" key="1">
    <source>
        <dbReference type="EMBL" id="GFS45360.1"/>
    </source>
</evidence>
<gene>
    <name evidence="1" type="ORF">NPIL_685731</name>
</gene>
<dbReference type="Proteomes" id="UP000887013">
    <property type="component" value="Unassembled WGS sequence"/>
</dbReference>
<evidence type="ECO:0000313" key="2">
    <source>
        <dbReference type="Proteomes" id="UP000887013"/>
    </source>
</evidence>
<dbReference type="EMBL" id="BMAW01044556">
    <property type="protein sequence ID" value="GFS45360.1"/>
    <property type="molecule type" value="Genomic_DNA"/>
</dbReference>
<keyword evidence="2" id="KW-1185">Reference proteome</keyword>